<reference evidence="2 3" key="1">
    <citation type="submission" date="2021-03" db="EMBL/GenBank/DDBJ databases">
        <title>Antimicrobial resistance genes in bacteria isolated from Japanese honey, and their potential for conferring macrolide and lincosamide resistance in the American foulbrood pathogen Paenibacillus larvae.</title>
        <authorList>
            <person name="Okamoto M."/>
            <person name="Kumagai M."/>
            <person name="Kanamori H."/>
            <person name="Takamatsu D."/>
        </authorList>
    </citation>
    <scope>NUCLEOTIDE SEQUENCE [LARGE SCALE GENOMIC DNA]</scope>
    <source>
        <strain evidence="2 3">J8TS2</strain>
    </source>
</reference>
<protein>
    <recommendedName>
        <fullName evidence="1">DJ-1/PfpI domain-containing protein</fullName>
    </recommendedName>
</protein>
<comment type="caution">
    <text evidence="2">The sequence shown here is derived from an EMBL/GenBank/DDBJ whole genome shotgun (WGS) entry which is preliminary data.</text>
</comment>
<sequence length="177" mass="19701">MKTGILLYHHFSEYELSVTLSVLKQGNQEIETIGLNEDQVVGEAGLICVPTSTIKQVDVNELNCLVLPGCDDIGHLKDEIQLFSFIRQVIECNSVVAAISSAPFLLAKAGALHTHRYTVGFTREQRDLIGVFDEANYIDAPLVTDGKMLTAKGAYFIDFGIRLGKMLELDFDSNWYR</sequence>
<evidence type="ECO:0000259" key="1">
    <source>
        <dbReference type="Pfam" id="PF01965"/>
    </source>
</evidence>
<dbReference type="InterPro" id="IPR002818">
    <property type="entry name" value="DJ-1/PfpI"/>
</dbReference>
<keyword evidence="3" id="KW-1185">Reference proteome</keyword>
<evidence type="ECO:0000313" key="3">
    <source>
        <dbReference type="Proteomes" id="UP000679950"/>
    </source>
</evidence>
<name>A0ABQ4KG77_9BACI</name>
<organism evidence="2 3">
    <name type="scientific">Lederbergia ruris</name>
    <dbReference type="NCBI Taxonomy" id="217495"/>
    <lineage>
        <taxon>Bacteria</taxon>
        <taxon>Bacillati</taxon>
        <taxon>Bacillota</taxon>
        <taxon>Bacilli</taxon>
        <taxon>Bacillales</taxon>
        <taxon>Bacillaceae</taxon>
        <taxon>Lederbergia</taxon>
    </lineage>
</organism>
<dbReference type="InterPro" id="IPR029062">
    <property type="entry name" value="Class_I_gatase-like"/>
</dbReference>
<evidence type="ECO:0000313" key="2">
    <source>
        <dbReference type="EMBL" id="GIN56973.1"/>
    </source>
</evidence>
<dbReference type="PANTHER" id="PTHR48094:SF12">
    <property type="entry name" value="PARKINSON DISEASE PROTEIN 7 HOMOLOG"/>
    <property type="match status" value="1"/>
</dbReference>
<dbReference type="Gene3D" id="3.40.50.880">
    <property type="match status" value="1"/>
</dbReference>
<dbReference type="SUPFAM" id="SSF52317">
    <property type="entry name" value="Class I glutamine amidotransferase-like"/>
    <property type="match status" value="1"/>
</dbReference>
<dbReference type="PANTHER" id="PTHR48094">
    <property type="entry name" value="PROTEIN/NUCLEIC ACID DEGLYCASE DJ-1-RELATED"/>
    <property type="match status" value="1"/>
</dbReference>
<dbReference type="Proteomes" id="UP000679950">
    <property type="component" value="Unassembled WGS sequence"/>
</dbReference>
<feature type="domain" description="DJ-1/PfpI" evidence="1">
    <location>
        <begin position="4"/>
        <end position="160"/>
    </location>
</feature>
<dbReference type="EMBL" id="BORB01000008">
    <property type="protein sequence ID" value="GIN56973.1"/>
    <property type="molecule type" value="Genomic_DNA"/>
</dbReference>
<dbReference type="Pfam" id="PF01965">
    <property type="entry name" value="DJ-1_PfpI"/>
    <property type="match status" value="1"/>
</dbReference>
<dbReference type="InterPro" id="IPR050325">
    <property type="entry name" value="Prot/Nucl_acid_deglycase"/>
</dbReference>
<accession>A0ABQ4KG77</accession>
<dbReference type="RefSeq" id="WP_212965857.1">
    <property type="nucleotide sequence ID" value="NZ_BORB01000008.1"/>
</dbReference>
<gene>
    <name evidence="2" type="ORF">J8TS2_12920</name>
</gene>
<proteinExistence type="predicted"/>